<dbReference type="InterPro" id="IPR052025">
    <property type="entry name" value="Xyloglucanase_GH74"/>
</dbReference>
<gene>
    <name evidence="5" type="ORF">SAMN04488034_101301</name>
</gene>
<accession>A0A1H5I1W3</accession>
<dbReference type="SUPFAM" id="SSF50939">
    <property type="entry name" value="Sialidases"/>
    <property type="match status" value="1"/>
</dbReference>
<dbReference type="Gene3D" id="2.130.10.10">
    <property type="entry name" value="YVTN repeat-like/Quinoprotein amine dehydrogenase"/>
    <property type="match status" value="3"/>
</dbReference>
<evidence type="ECO:0000256" key="2">
    <source>
        <dbReference type="SAM" id="MobiDB-lite"/>
    </source>
</evidence>
<dbReference type="RefSeq" id="WP_093111035.1">
    <property type="nucleotide sequence ID" value="NZ_FNGG01000001.1"/>
</dbReference>
<evidence type="ECO:0000256" key="3">
    <source>
        <dbReference type="SAM" id="Phobius"/>
    </source>
</evidence>
<protein>
    <submittedName>
        <fullName evidence="5">Por secretion system C-terminal sorting domain-containing protein</fullName>
    </submittedName>
</protein>
<keyword evidence="3" id="KW-0472">Membrane</keyword>
<name>A0A1H5I1W3_9FLAO</name>
<dbReference type="STRING" id="390640.SAMN04488034_101301"/>
<reference evidence="5 6" key="1">
    <citation type="submission" date="2016-10" db="EMBL/GenBank/DDBJ databases">
        <authorList>
            <person name="de Groot N.N."/>
        </authorList>
    </citation>
    <scope>NUCLEOTIDE SEQUENCE [LARGE SCALE GENOMIC DNA]</scope>
    <source>
        <strain evidence="5 6">DSM 23553</strain>
    </source>
</reference>
<evidence type="ECO:0000313" key="6">
    <source>
        <dbReference type="Proteomes" id="UP000199448"/>
    </source>
</evidence>
<feature type="region of interest" description="Disordered" evidence="2">
    <location>
        <begin position="98"/>
        <end position="122"/>
    </location>
</feature>
<dbReference type="OrthoDB" id="9757947at2"/>
<organism evidence="5 6">
    <name type="scientific">Salinimicrobium catena</name>
    <dbReference type="NCBI Taxonomy" id="390640"/>
    <lineage>
        <taxon>Bacteria</taxon>
        <taxon>Pseudomonadati</taxon>
        <taxon>Bacteroidota</taxon>
        <taxon>Flavobacteriia</taxon>
        <taxon>Flavobacteriales</taxon>
        <taxon>Flavobacteriaceae</taxon>
        <taxon>Salinimicrobium</taxon>
    </lineage>
</organism>
<dbReference type="InterPro" id="IPR015943">
    <property type="entry name" value="WD40/YVTN_repeat-like_dom_sf"/>
</dbReference>
<evidence type="ECO:0000259" key="4">
    <source>
        <dbReference type="Pfam" id="PF18962"/>
    </source>
</evidence>
<dbReference type="PANTHER" id="PTHR43739">
    <property type="entry name" value="XYLOGLUCANASE (EUROFUNG)"/>
    <property type="match status" value="1"/>
</dbReference>
<dbReference type="GO" id="GO:0010411">
    <property type="term" value="P:xyloglucan metabolic process"/>
    <property type="evidence" value="ECO:0007669"/>
    <property type="project" value="TreeGrafter"/>
</dbReference>
<sequence>MKNRIYFTFPVLIFAVVFCYYQITDHGSARISDIRKKHSEFLKKKTPKKDSGLSRLEKIQEGIPPNAYYELMEYLTMNPALGYPEPYKVRELHEKLKKQRKKEKSYTKAPGETADNSWRSRGPVNVGGRTRVLLFDPNDPDAKRVFAGAISGGLWVNNDITRETSSWQQVSGLPANLNISCITVDPRDSNIWYVGTGEQYTAGDVMGTGVYKTTDGGASWTQVLDVKKFSTPGSGENAKVVGGLHYINDIQAWDNGNETEVYIGVSTHIYANARNPYNFMGFYDRGLYRSLDGGSNWERILQDDSFNDFEIDVNGNLWVATTESPGQSGSRGGKIFKKEKGADTQFTLINTIPGVLRTEIEASQIDPDKFYILAETANTEEADIWITTDAFTTLNRLPEPADIDYDGISPNDFARGQAFYNLMVESDPNDDNTVYVGGINLFRSTDGGTTWRQISKWNKEGLYKSSPISEVHADHHVMQFRPGNSNQAIFGHDGGVSFARDLSAAANNDVFISPQRDYITTQFYSVAVAPRTFATGDYYLGGTQDNGTQLFQKQDHTSLGFLGGDGAHSFYDQVDTDYLIANLVYNDLIIAYDYSQNEVTLIANNEDRDGFFINPQTLDSNLDKLYSNGPEGTLYRYDNLTDLKPVGDNLTDNDVVASRTSLSNSLLDASISALAVSPYQTNSSTVLLGLVNGKLLRLENAHGASSEANWKNIGSSQFVGSISDIEFGSTEAEIYVTFYNYGVKSVWHTKNALDTNPTWVSKEGDLPDLPVLAILPNPVNSQEVILGTELGIWFSDNFDSDRPSWKQAYNGMSDVKVTDLDLKKGTNEVYAASYGRGIFSGQFTTSPSEGGGITDGKIAVYPTVSNGTFNLLTANGSGPAEVYVYDLQGQLVQVSRFQLMSNIPEQVDLTKEASGIYFIQTQFSGNRQVEKVIRK</sequence>
<dbReference type="InterPro" id="IPR036278">
    <property type="entry name" value="Sialidase_sf"/>
</dbReference>
<dbReference type="Pfam" id="PF18962">
    <property type="entry name" value="Por_Secre_tail"/>
    <property type="match status" value="1"/>
</dbReference>
<dbReference type="NCBIfam" id="TIGR04183">
    <property type="entry name" value="Por_Secre_tail"/>
    <property type="match status" value="1"/>
</dbReference>
<evidence type="ECO:0000256" key="1">
    <source>
        <dbReference type="ARBA" id="ARBA00022729"/>
    </source>
</evidence>
<dbReference type="InterPro" id="IPR026444">
    <property type="entry name" value="Secre_tail"/>
</dbReference>
<dbReference type="EMBL" id="FNUG01000001">
    <property type="protein sequence ID" value="SEE34034.1"/>
    <property type="molecule type" value="Genomic_DNA"/>
</dbReference>
<keyword evidence="6" id="KW-1185">Reference proteome</keyword>
<evidence type="ECO:0000313" key="5">
    <source>
        <dbReference type="EMBL" id="SEE34034.1"/>
    </source>
</evidence>
<dbReference type="AlphaFoldDB" id="A0A1H5I1W3"/>
<dbReference type="PANTHER" id="PTHR43739:SF5">
    <property type="entry name" value="EXO-ALPHA-SIALIDASE"/>
    <property type="match status" value="1"/>
</dbReference>
<dbReference type="Proteomes" id="UP000199448">
    <property type="component" value="Unassembled WGS sequence"/>
</dbReference>
<feature type="domain" description="Secretion system C-terminal sorting" evidence="4">
    <location>
        <begin position="860"/>
        <end position="933"/>
    </location>
</feature>
<feature type="transmembrane region" description="Helical" evidence="3">
    <location>
        <begin position="5"/>
        <end position="23"/>
    </location>
</feature>
<proteinExistence type="predicted"/>
<keyword evidence="1" id="KW-0732">Signal</keyword>
<keyword evidence="3" id="KW-1133">Transmembrane helix</keyword>
<keyword evidence="3" id="KW-0812">Transmembrane</keyword>